<accession>A0A8I1MZN2</accession>
<feature type="transmembrane region" description="Helical" evidence="2">
    <location>
        <begin position="124"/>
        <end position="140"/>
    </location>
</feature>
<feature type="transmembrane region" description="Helical" evidence="2">
    <location>
        <begin position="281"/>
        <end position="301"/>
    </location>
</feature>
<feature type="transmembrane region" description="Helical" evidence="2">
    <location>
        <begin position="353"/>
        <end position="376"/>
    </location>
</feature>
<feature type="transmembrane region" description="Helical" evidence="2">
    <location>
        <begin position="152"/>
        <end position="174"/>
    </location>
</feature>
<feature type="transmembrane region" description="Helical" evidence="2">
    <location>
        <begin position="421"/>
        <end position="442"/>
    </location>
</feature>
<dbReference type="EMBL" id="JAFKMR010000022">
    <property type="protein sequence ID" value="MBN8744917.1"/>
    <property type="molecule type" value="Genomic_DNA"/>
</dbReference>
<feature type="transmembrane region" description="Helical" evidence="2">
    <location>
        <begin position="239"/>
        <end position="261"/>
    </location>
</feature>
<gene>
    <name evidence="3" type="ORF">J0I24_11500</name>
</gene>
<keyword evidence="2" id="KW-0472">Membrane</keyword>
<evidence type="ECO:0000256" key="1">
    <source>
        <dbReference type="ARBA" id="ARBA00022448"/>
    </source>
</evidence>
<name>A0A8I1MZN2_THIA3</name>
<dbReference type="GO" id="GO:0015297">
    <property type="term" value="F:antiporter activity"/>
    <property type="evidence" value="ECO:0007669"/>
    <property type="project" value="InterPro"/>
</dbReference>
<comment type="caution">
    <text evidence="3">The sequence shown here is derived from an EMBL/GenBank/DDBJ whole genome shotgun (WGS) entry which is preliminary data.</text>
</comment>
<keyword evidence="1" id="KW-0813">Transport</keyword>
<feature type="transmembrane region" description="Helical" evidence="2">
    <location>
        <begin position="46"/>
        <end position="66"/>
    </location>
</feature>
<feature type="transmembrane region" description="Helical" evidence="2">
    <location>
        <begin position="87"/>
        <end position="104"/>
    </location>
</feature>
<dbReference type="NCBIfam" id="TIGR00797">
    <property type="entry name" value="matE"/>
    <property type="match status" value="1"/>
</dbReference>
<reference evidence="3" key="1">
    <citation type="submission" date="2021-02" db="EMBL/GenBank/DDBJ databases">
        <title>Thiocyanate and organic carbon inputs drive convergent selection for specific autotrophic Afipia and Thiobacillus strains within complex microbiomes.</title>
        <authorList>
            <person name="Huddy R.J."/>
            <person name="Sachdeva R."/>
            <person name="Kadzinga F."/>
            <person name="Kantor R.S."/>
            <person name="Harrison S.T.L."/>
            <person name="Banfield J.F."/>
        </authorList>
    </citation>
    <scope>NUCLEOTIDE SEQUENCE</scope>
    <source>
        <strain evidence="3">SCN18_13_7_16_R3_B_64_19</strain>
    </source>
</reference>
<protein>
    <submittedName>
        <fullName evidence="3">MATE family efflux transporter</fullName>
    </submittedName>
</protein>
<dbReference type="PANTHER" id="PTHR43298:SF2">
    <property type="entry name" value="FMN_FAD EXPORTER YEEO-RELATED"/>
    <property type="match status" value="1"/>
</dbReference>
<dbReference type="Pfam" id="PF01554">
    <property type="entry name" value="MatE"/>
    <property type="match status" value="2"/>
</dbReference>
<proteinExistence type="predicted"/>
<evidence type="ECO:0000313" key="3">
    <source>
        <dbReference type="EMBL" id="MBN8744917.1"/>
    </source>
</evidence>
<organism evidence="3 4">
    <name type="scientific">Thiomonas arsenitoxydans (strain DSM 22701 / CIP 110005 / 3As)</name>
    <dbReference type="NCBI Taxonomy" id="426114"/>
    <lineage>
        <taxon>Bacteria</taxon>
        <taxon>Pseudomonadati</taxon>
        <taxon>Pseudomonadota</taxon>
        <taxon>Betaproteobacteria</taxon>
        <taxon>Burkholderiales</taxon>
        <taxon>Thiomonas</taxon>
    </lineage>
</organism>
<dbReference type="InterPro" id="IPR050222">
    <property type="entry name" value="MATE_MdtK"/>
</dbReference>
<dbReference type="RefSeq" id="WP_276731075.1">
    <property type="nucleotide sequence ID" value="NZ_JAFKMR010000022.1"/>
</dbReference>
<dbReference type="PANTHER" id="PTHR43298">
    <property type="entry name" value="MULTIDRUG RESISTANCE PROTEIN NORM-RELATED"/>
    <property type="match status" value="1"/>
</dbReference>
<dbReference type="GO" id="GO:0005886">
    <property type="term" value="C:plasma membrane"/>
    <property type="evidence" value="ECO:0007669"/>
    <property type="project" value="TreeGrafter"/>
</dbReference>
<feature type="transmembrane region" description="Helical" evidence="2">
    <location>
        <begin position="388"/>
        <end position="409"/>
    </location>
</feature>
<feature type="transmembrane region" description="Helical" evidence="2">
    <location>
        <begin position="313"/>
        <end position="333"/>
    </location>
</feature>
<dbReference type="GO" id="GO:0042910">
    <property type="term" value="F:xenobiotic transmembrane transporter activity"/>
    <property type="evidence" value="ECO:0007669"/>
    <property type="project" value="InterPro"/>
</dbReference>
<sequence length="450" mass="47088">MRPLRNLLRLAVSVLIGQLAVIGFGVADTVMLGHFASTASLATLSIGQAIYITLFVSLSGVTQSLLPTLGRGFGAGQPAAVGASFRQGLWLAGGLCALGIAVLLWPQPLLALTGQARDATVDRYLAILALGLPAALAFRVHAALSQAISRPLLTAALQIGGLGVKLLLNAVFLLPGQFGLHGMTPLGAEGCAAATVLTQYGLLAVALLQHRYSAALRPYAALSRWEWPNWKAQAHLLRLGGPIGLSLLVEVSAFTFMALFIARLGDTVLAAHQITASFATVLYMLPLSISIATGSVVAQHLGAGHTRAARHTAWSGVGAAALLSVIIGLVVWLERGRIIGWYTSDPQVQAVAYHLFLFIALYQVFDAVQSTSAFILRSYHIALLPSMLYALSLWGVGLGGGYLLGFNTLGITPPALQGAAGFWMGNTTGLAIAASCFSALLWRAARRAPG</sequence>
<evidence type="ECO:0000313" key="4">
    <source>
        <dbReference type="Proteomes" id="UP000664800"/>
    </source>
</evidence>
<dbReference type="Proteomes" id="UP000664800">
    <property type="component" value="Unassembled WGS sequence"/>
</dbReference>
<keyword evidence="2" id="KW-0812">Transmembrane</keyword>
<dbReference type="InterPro" id="IPR002528">
    <property type="entry name" value="MATE_fam"/>
</dbReference>
<feature type="transmembrane region" description="Helical" evidence="2">
    <location>
        <begin position="7"/>
        <end position="26"/>
    </location>
</feature>
<keyword evidence="2" id="KW-1133">Transmembrane helix</keyword>
<feature type="transmembrane region" description="Helical" evidence="2">
    <location>
        <begin position="186"/>
        <end position="208"/>
    </location>
</feature>
<evidence type="ECO:0000256" key="2">
    <source>
        <dbReference type="SAM" id="Phobius"/>
    </source>
</evidence>
<dbReference type="AlphaFoldDB" id="A0A8I1MZN2"/>